<protein>
    <submittedName>
        <fullName evidence="4">Cytochrome oxidase complex assembly protein 1</fullName>
    </submittedName>
</protein>
<dbReference type="Pfam" id="PF08695">
    <property type="entry name" value="Coa1"/>
    <property type="match status" value="1"/>
</dbReference>
<feature type="transmembrane region" description="Helical" evidence="2">
    <location>
        <begin position="22"/>
        <end position="47"/>
    </location>
</feature>
<gene>
    <name evidence="3" type="ORF">MFU01_12890</name>
    <name evidence="4" type="ORF">SAMN05443572_102637</name>
</gene>
<keyword evidence="5" id="KW-1185">Reference proteome</keyword>
<dbReference type="EMBL" id="BJXR01000014">
    <property type="protein sequence ID" value="GEN06252.1"/>
    <property type="molecule type" value="Genomic_DNA"/>
</dbReference>
<reference evidence="3 6" key="2">
    <citation type="submission" date="2019-07" db="EMBL/GenBank/DDBJ databases">
        <title>Whole genome shotgun sequence of Myxococcus fulvus NBRC 100333.</title>
        <authorList>
            <person name="Hosoyama A."/>
            <person name="Uohara A."/>
            <person name="Ohji S."/>
            <person name="Ichikawa N."/>
        </authorList>
    </citation>
    <scope>NUCLEOTIDE SEQUENCE [LARGE SCALE GENOMIC DNA]</scope>
    <source>
        <strain evidence="3 6">NBRC 100333</strain>
    </source>
</reference>
<name>A0A511SXT2_MYXFU</name>
<keyword evidence="2" id="KW-1133">Transmembrane helix</keyword>
<keyword evidence="2" id="KW-0812">Transmembrane</keyword>
<reference evidence="4 5" key="1">
    <citation type="submission" date="2016-10" db="EMBL/GenBank/DDBJ databases">
        <authorList>
            <person name="Varghese N."/>
            <person name="Submissions S."/>
        </authorList>
    </citation>
    <scope>NUCLEOTIDE SEQUENCE [LARGE SCALE GENOMIC DNA]</scope>
    <source>
        <strain evidence="4 5">DSM 16525</strain>
    </source>
</reference>
<keyword evidence="2" id="KW-0472">Membrane</keyword>
<dbReference type="RefSeq" id="WP_046715803.1">
    <property type="nucleotide sequence ID" value="NZ_BJXR01000014.1"/>
</dbReference>
<evidence type="ECO:0000256" key="1">
    <source>
        <dbReference type="SAM" id="MobiDB-lite"/>
    </source>
</evidence>
<dbReference type="AlphaFoldDB" id="A0A511SXT2"/>
<evidence type="ECO:0000313" key="4">
    <source>
        <dbReference type="EMBL" id="SET54252.1"/>
    </source>
</evidence>
<proteinExistence type="predicted"/>
<sequence length="188" mass="20026">MDATPEGSLVPQRGWWSRNWKWVVPVGCLGMLASCGCLGFAMVGLGVKSLSNMGAYTDAVAIAQSDAQVRRALGAPIQTGLPKQSAVQSINGQTHAKFTIPLDGPQADGTLFIDATKQGEDEWRYDTLAVELEDGSRIDLRDDAPDAPDAFPSEETPEDDEPLPPPPEPPGADENVPARGGRDSDIEL</sequence>
<organism evidence="3 6">
    <name type="scientific">Myxococcus fulvus</name>
    <dbReference type="NCBI Taxonomy" id="33"/>
    <lineage>
        <taxon>Bacteria</taxon>
        <taxon>Pseudomonadati</taxon>
        <taxon>Myxococcota</taxon>
        <taxon>Myxococcia</taxon>
        <taxon>Myxococcales</taxon>
        <taxon>Cystobacterineae</taxon>
        <taxon>Myxococcaceae</taxon>
        <taxon>Myxococcus</taxon>
    </lineage>
</organism>
<dbReference type="InterPro" id="IPR014807">
    <property type="entry name" value="Coa1"/>
</dbReference>
<evidence type="ECO:0000313" key="6">
    <source>
        <dbReference type="Proteomes" id="UP000321514"/>
    </source>
</evidence>
<dbReference type="OrthoDB" id="1178263at2"/>
<comment type="caution">
    <text evidence="3">The sequence shown here is derived from an EMBL/GenBank/DDBJ whole genome shotgun (WGS) entry which is preliminary data.</text>
</comment>
<feature type="region of interest" description="Disordered" evidence="1">
    <location>
        <begin position="136"/>
        <end position="188"/>
    </location>
</feature>
<dbReference type="Proteomes" id="UP000183760">
    <property type="component" value="Unassembled WGS sequence"/>
</dbReference>
<accession>A0A511SXT2</accession>
<dbReference type="STRING" id="1334629.MFUL124B02_34450"/>
<dbReference type="Proteomes" id="UP000321514">
    <property type="component" value="Unassembled WGS sequence"/>
</dbReference>
<evidence type="ECO:0000313" key="5">
    <source>
        <dbReference type="Proteomes" id="UP000183760"/>
    </source>
</evidence>
<dbReference type="EMBL" id="FOIB01000002">
    <property type="protein sequence ID" value="SET54252.1"/>
    <property type="molecule type" value="Genomic_DNA"/>
</dbReference>
<evidence type="ECO:0000313" key="3">
    <source>
        <dbReference type="EMBL" id="GEN06252.1"/>
    </source>
</evidence>
<evidence type="ECO:0000256" key="2">
    <source>
        <dbReference type="SAM" id="Phobius"/>
    </source>
</evidence>